<sequence>MNFSDVGAHIFRTILMYFIVYASIRIMGKREIGKLSMFDLVVSIMLAEIAAFVIEDINKPLFHGIVPMLTVLVVQIAIAFLSLKSRKLRLMIDGKPTVLISKGKLHRDEMRKQRYNLDDLLQQLREQNIDSIGEVDFAILETTGKLTVFPKVQSSSGGNSGSSGSGSTGSNSKQKGRKNKIDGFENIKYEGLPLPLIMDGKVQDQNLELIQKTRFWLKNQIQHKGIMDFKDVFICSIDHNGKVYVSSKDDKDN</sequence>
<dbReference type="PANTHER" id="PTHR34582:SF6">
    <property type="entry name" value="UPF0702 TRANSMEMBRANE PROTEIN YCAP"/>
    <property type="match status" value="1"/>
</dbReference>
<evidence type="ECO:0000256" key="4">
    <source>
        <dbReference type="ARBA" id="ARBA00022692"/>
    </source>
</evidence>
<dbReference type="GO" id="GO:0005886">
    <property type="term" value="C:plasma membrane"/>
    <property type="evidence" value="ECO:0007669"/>
    <property type="project" value="UniProtKB-SubCell"/>
</dbReference>
<evidence type="ECO:0000256" key="8">
    <source>
        <dbReference type="SAM" id="Phobius"/>
    </source>
</evidence>
<gene>
    <name evidence="10" type="ORF">DET56_116129</name>
</gene>
<name>A0A855XLY2_9BACL</name>
<dbReference type="Gene3D" id="3.30.240.20">
    <property type="entry name" value="bsu07140 like domains"/>
    <property type="match status" value="2"/>
</dbReference>
<keyword evidence="6 8" id="KW-0472">Membrane</keyword>
<keyword evidence="5 8" id="KW-1133">Transmembrane helix</keyword>
<evidence type="ECO:0000313" key="10">
    <source>
        <dbReference type="EMBL" id="PWW34076.1"/>
    </source>
</evidence>
<dbReference type="Proteomes" id="UP000247078">
    <property type="component" value="Unassembled WGS sequence"/>
</dbReference>
<dbReference type="PANTHER" id="PTHR34582">
    <property type="entry name" value="UPF0702 TRANSMEMBRANE PROTEIN YCAP"/>
    <property type="match status" value="1"/>
</dbReference>
<evidence type="ECO:0000256" key="2">
    <source>
        <dbReference type="ARBA" id="ARBA00006448"/>
    </source>
</evidence>
<dbReference type="InterPro" id="IPR023090">
    <property type="entry name" value="UPF0702_alpha/beta_dom_sf"/>
</dbReference>
<dbReference type="AlphaFoldDB" id="A0A855XLY2"/>
<comment type="caution">
    <text evidence="10">The sequence shown here is derived from an EMBL/GenBank/DDBJ whole genome shotgun (WGS) entry which is preliminary data.</text>
</comment>
<protein>
    <submittedName>
        <fullName evidence="10">Uncharacterized membrane protein YcaP (DUF421 family)</fullName>
    </submittedName>
</protein>
<feature type="transmembrane region" description="Helical" evidence="8">
    <location>
        <begin position="6"/>
        <end position="24"/>
    </location>
</feature>
<accession>A0A855XLY2</accession>
<dbReference type="EMBL" id="QGTZ01000016">
    <property type="protein sequence ID" value="PWW34076.1"/>
    <property type="molecule type" value="Genomic_DNA"/>
</dbReference>
<dbReference type="Pfam" id="PF04239">
    <property type="entry name" value="DUF421"/>
    <property type="match status" value="1"/>
</dbReference>
<proteinExistence type="inferred from homology"/>
<evidence type="ECO:0000256" key="7">
    <source>
        <dbReference type="SAM" id="MobiDB-lite"/>
    </source>
</evidence>
<dbReference type="InterPro" id="IPR007353">
    <property type="entry name" value="DUF421"/>
</dbReference>
<comment type="subcellular location">
    <subcellularLocation>
        <location evidence="1">Cell membrane</location>
        <topology evidence="1">Multi-pass membrane protein</topology>
    </subcellularLocation>
</comment>
<evidence type="ECO:0000256" key="5">
    <source>
        <dbReference type="ARBA" id="ARBA00022989"/>
    </source>
</evidence>
<evidence type="ECO:0000256" key="6">
    <source>
        <dbReference type="ARBA" id="ARBA00023136"/>
    </source>
</evidence>
<keyword evidence="3" id="KW-1003">Cell membrane</keyword>
<evidence type="ECO:0000256" key="3">
    <source>
        <dbReference type="ARBA" id="ARBA00022475"/>
    </source>
</evidence>
<evidence type="ECO:0000259" key="9">
    <source>
        <dbReference type="Pfam" id="PF04239"/>
    </source>
</evidence>
<feature type="region of interest" description="Disordered" evidence="7">
    <location>
        <begin position="151"/>
        <end position="180"/>
    </location>
</feature>
<evidence type="ECO:0000256" key="1">
    <source>
        <dbReference type="ARBA" id="ARBA00004651"/>
    </source>
</evidence>
<keyword evidence="4 8" id="KW-0812">Transmembrane</keyword>
<feature type="transmembrane region" description="Helical" evidence="8">
    <location>
        <begin position="36"/>
        <end position="54"/>
    </location>
</feature>
<organism evidence="10 11">
    <name type="scientific">Paenibacillus pabuli</name>
    <dbReference type="NCBI Taxonomy" id="1472"/>
    <lineage>
        <taxon>Bacteria</taxon>
        <taxon>Bacillati</taxon>
        <taxon>Bacillota</taxon>
        <taxon>Bacilli</taxon>
        <taxon>Bacillales</taxon>
        <taxon>Paenibacillaceae</taxon>
        <taxon>Paenibacillus</taxon>
    </lineage>
</organism>
<feature type="compositionally biased region" description="Gly residues" evidence="7">
    <location>
        <begin position="158"/>
        <end position="167"/>
    </location>
</feature>
<reference evidence="10 11" key="1">
    <citation type="submission" date="2018-05" db="EMBL/GenBank/DDBJ databases">
        <title>Freshwater and sediment microbial communities from various areas in North America, analyzing microbe dynamics in response to fracking.</title>
        <authorList>
            <person name="Lamendella R."/>
        </authorList>
    </citation>
    <scope>NUCLEOTIDE SEQUENCE [LARGE SCALE GENOMIC DNA]</scope>
    <source>
        <strain evidence="10 11">DB-3</strain>
    </source>
</reference>
<feature type="transmembrane region" description="Helical" evidence="8">
    <location>
        <begin position="60"/>
        <end position="83"/>
    </location>
</feature>
<evidence type="ECO:0000313" key="11">
    <source>
        <dbReference type="Proteomes" id="UP000247078"/>
    </source>
</evidence>
<feature type="domain" description="YetF C-terminal" evidence="9">
    <location>
        <begin position="84"/>
        <end position="237"/>
    </location>
</feature>
<comment type="similarity">
    <text evidence="2">Belongs to the UPF0702 family.</text>
</comment>